<dbReference type="OrthoDB" id="8062037at2759"/>
<gene>
    <name evidence="2" type="ORF">PHISCL_01118</name>
</gene>
<proteinExistence type="predicted"/>
<accession>A0A3A3A943</accession>
<dbReference type="STRING" id="2070753.A0A3A3A943"/>
<dbReference type="EMBL" id="MVGC01000020">
    <property type="protein sequence ID" value="RJE26505.1"/>
    <property type="molecule type" value="Genomic_DNA"/>
</dbReference>
<protein>
    <submittedName>
        <fullName evidence="2">Uncharacterized protein</fullName>
    </submittedName>
</protein>
<keyword evidence="3" id="KW-1185">Reference proteome</keyword>
<evidence type="ECO:0000256" key="1">
    <source>
        <dbReference type="SAM" id="MobiDB-lite"/>
    </source>
</evidence>
<dbReference type="AlphaFoldDB" id="A0A3A3A943"/>
<reference evidence="3" key="1">
    <citation type="submission" date="2017-02" db="EMBL/GenBank/DDBJ databases">
        <authorList>
            <person name="Tafer H."/>
            <person name="Lopandic K."/>
        </authorList>
    </citation>
    <scope>NUCLEOTIDE SEQUENCE [LARGE SCALE GENOMIC DNA]</scope>
    <source>
        <strain evidence="3">CBS 366.77</strain>
    </source>
</reference>
<evidence type="ECO:0000313" key="3">
    <source>
        <dbReference type="Proteomes" id="UP000266188"/>
    </source>
</evidence>
<comment type="caution">
    <text evidence="2">The sequence shown here is derived from an EMBL/GenBank/DDBJ whole genome shotgun (WGS) entry which is preliminary data.</text>
</comment>
<feature type="compositionally biased region" description="Basic and acidic residues" evidence="1">
    <location>
        <begin position="67"/>
        <end position="78"/>
    </location>
</feature>
<name>A0A3A3A943_9EURO</name>
<sequence>MDPVSCYRIGDRWLDLLTEALRKLLASCLVYGTAFHIWSSLVLLQFDSSDTHTIEEPNPDWRTGPTNKKDANNKHHTEELDEDDSIFIPLSWPFLQPGKFYAKSDPEWQEFGKIHQDPQKIQALQGAISHKLSSTLKFLCLRA</sequence>
<feature type="region of interest" description="Disordered" evidence="1">
    <location>
        <begin position="54"/>
        <end position="78"/>
    </location>
</feature>
<organism evidence="2 3">
    <name type="scientific">Aspergillus sclerotialis</name>
    <dbReference type="NCBI Taxonomy" id="2070753"/>
    <lineage>
        <taxon>Eukaryota</taxon>
        <taxon>Fungi</taxon>
        <taxon>Dikarya</taxon>
        <taxon>Ascomycota</taxon>
        <taxon>Pezizomycotina</taxon>
        <taxon>Eurotiomycetes</taxon>
        <taxon>Eurotiomycetidae</taxon>
        <taxon>Eurotiales</taxon>
        <taxon>Aspergillaceae</taxon>
        <taxon>Aspergillus</taxon>
        <taxon>Aspergillus subgen. Polypaecilum</taxon>
    </lineage>
</organism>
<dbReference type="Proteomes" id="UP000266188">
    <property type="component" value="Unassembled WGS sequence"/>
</dbReference>
<evidence type="ECO:0000313" key="2">
    <source>
        <dbReference type="EMBL" id="RJE26505.1"/>
    </source>
</evidence>